<dbReference type="AlphaFoldDB" id="A0A251SZI1"/>
<feature type="region of interest" description="Disordered" evidence="1">
    <location>
        <begin position="590"/>
        <end position="628"/>
    </location>
</feature>
<accession>A0A251SZI1</accession>
<dbReference type="InterPro" id="IPR009604">
    <property type="entry name" value="LsmAD_domain"/>
</dbReference>
<protein>
    <submittedName>
        <fullName evidence="3">Putative lsmAD domain, Ataxin 2, SM domain protein</fullName>
    </submittedName>
</protein>
<feature type="compositionally biased region" description="Polar residues" evidence="1">
    <location>
        <begin position="1"/>
        <end position="14"/>
    </location>
</feature>
<proteinExistence type="predicted"/>
<feature type="domain" description="LsmAD" evidence="2">
    <location>
        <begin position="514"/>
        <end position="585"/>
    </location>
</feature>
<feature type="compositionally biased region" description="Low complexity" evidence="1">
    <location>
        <begin position="699"/>
        <end position="728"/>
    </location>
</feature>
<feature type="compositionally biased region" description="Polar residues" evidence="1">
    <location>
        <begin position="36"/>
        <end position="47"/>
    </location>
</feature>
<organism evidence="3 4">
    <name type="scientific">Helianthus annuus</name>
    <name type="common">Common sunflower</name>
    <dbReference type="NCBI Taxonomy" id="4232"/>
    <lineage>
        <taxon>Eukaryota</taxon>
        <taxon>Viridiplantae</taxon>
        <taxon>Streptophyta</taxon>
        <taxon>Embryophyta</taxon>
        <taxon>Tracheophyta</taxon>
        <taxon>Spermatophyta</taxon>
        <taxon>Magnoliopsida</taxon>
        <taxon>eudicotyledons</taxon>
        <taxon>Gunneridae</taxon>
        <taxon>Pentapetalae</taxon>
        <taxon>asterids</taxon>
        <taxon>campanulids</taxon>
        <taxon>Asterales</taxon>
        <taxon>Asteraceae</taxon>
        <taxon>Asteroideae</taxon>
        <taxon>Heliantheae alliance</taxon>
        <taxon>Heliantheae</taxon>
        <taxon>Helianthus</taxon>
    </lineage>
</organism>
<evidence type="ECO:0000313" key="4">
    <source>
        <dbReference type="Proteomes" id="UP000215914"/>
    </source>
</evidence>
<dbReference type="PANTHER" id="PTHR12854:SF7">
    <property type="entry name" value="ATAXIN-2 HOMOLOG"/>
    <property type="match status" value="1"/>
</dbReference>
<evidence type="ECO:0000259" key="2">
    <source>
        <dbReference type="SMART" id="SM01272"/>
    </source>
</evidence>
<dbReference type="EMBL" id="CM007901">
    <property type="protein sequence ID" value="OTG04275.1"/>
    <property type="molecule type" value="Genomic_DNA"/>
</dbReference>
<evidence type="ECO:0000256" key="1">
    <source>
        <dbReference type="SAM" id="MobiDB-lite"/>
    </source>
</evidence>
<feature type="region of interest" description="Disordered" evidence="1">
    <location>
        <begin position="659"/>
        <end position="742"/>
    </location>
</feature>
<dbReference type="STRING" id="4232.A0A251SZI1"/>
<dbReference type="OMA" id="CHVGLER"/>
<feature type="compositionally biased region" description="Low complexity" evidence="1">
    <location>
        <begin position="392"/>
        <end position="421"/>
    </location>
</feature>
<dbReference type="Pfam" id="PF06741">
    <property type="entry name" value="LsmAD"/>
    <property type="match status" value="2"/>
</dbReference>
<feature type="domain" description="LsmAD" evidence="2">
    <location>
        <begin position="219"/>
        <end position="290"/>
    </location>
</feature>
<feature type="compositionally biased region" description="Polar residues" evidence="1">
    <location>
        <begin position="364"/>
        <end position="373"/>
    </location>
</feature>
<keyword evidence="4" id="KW-1185">Reference proteome</keyword>
<gene>
    <name evidence="3" type="ORF">HannXRQ_Chr12g0360461</name>
</gene>
<feature type="compositionally biased region" description="Polar residues" evidence="1">
    <location>
        <begin position="381"/>
        <end position="390"/>
    </location>
</feature>
<dbReference type="InParanoid" id="A0A251SZI1"/>
<dbReference type="Pfam" id="PF14438">
    <property type="entry name" value="SM-ATX"/>
    <property type="match status" value="1"/>
</dbReference>
<feature type="region of interest" description="Disordered" evidence="1">
    <location>
        <begin position="1"/>
        <end position="52"/>
    </location>
</feature>
<feature type="region of interest" description="Disordered" evidence="1">
    <location>
        <begin position="364"/>
        <end position="430"/>
    </location>
</feature>
<reference evidence="4" key="1">
    <citation type="journal article" date="2017" name="Nature">
        <title>The sunflower genome provides insights into oil metabolism, flowering and Asterid evolution.</title>
        <authorList>
            <person name="Badouin H."/>
            <person name="Gouzy J."/>
            <person name="Grassa C.J."/>
            <person name="Murat F."/>
            <person name="Staton S.E."/>
            <person name="Cottret L."/>
            <person name="Lelandais-Briere C."/>
            <person name="Owens G.L."/>
            <person name="Carrere S."/>
            <person name="Mayjonade B."/>
            <person name="Legrand L."/>
            <person name="Gill N."/>
            <person name="Kane N.C."/>
            <person name="Bowers J.E."/>
            <person name="Hubner S."/>
            <person name="Bellec A."/>
            <person name="Berard A."/>
            <person name="Berges H."/>
            <person name="Blanchet N."/>
            <person name="Boniface M.C."/>
            <person name="Brunel D."/>
            <person name="Catrice O."/>
            <person name="Chaidir N."/>
            <person name="Claudel C."/>
            <person name="Donnadieu C."/>
            <person name="Faraut T."/>
            <person name="Fievet G."/>
            <person name="Helmstetter N."/>
            <person name="King M."/>
            <person name="Knapp S.J."/>
            <person name="Lai Z."/>
            <person name="Le Paslier M.C."/>
            <person name="Lippi Y."/>
            <person name="Lorenzon L."/>
            <person name="Mandel J.R."/>
            <person name="Marage G."/>
            <person name="Marchand G."/>
            <person name="Marquand E."/>
            <person name="Bret-Mestries E."/>
            <person name="Morien E."/>
            <person name="Nambeesan S."/>
            <person name="Nguyen T."/>
            <person name="Pegot-Espagnet P."/>
            <person name="Pouilly N."/>
            <person name="Raftis F."/>
            <person name="Sallet E."/>
            <person name="Schiex T."/>
            <person name="Thomas J."/>
            <person name="Vandecasteele C."/>
            <person name="Vares D."/>
            <person name="Vear F."/>
            <person name="Vautrin S."/>
            <person name="Crespi M."/>
            <person name="Mangin B."/>
            <person name="Burke J.M."/>
            <person name="Salse J."/>
            <person name="Munos S."/>
            <person name="Vincourt P."/>
            <person name="Rieseberg L.H."/>
            <person name="Langlade N.B."/>
        </authorList>
    </citation>
    <scope>NUCLEOTIDE SEQUENCE [LARGE SCALE GENOMIC DNA]</scope>
    <source>
        <strain evidence="4">cv. SF193</strain>
    </source>
</reference>
<dbReference type="GO" id="GO:0010494">
    <property type="term" value="C:cytoplasmic stress granule"/>
    <property type="evidence" value="ECO:0000318"/>
    <property type="project" value="GO_Central"/>
</dbReference>
<dbReference type="GO" id="GO:0034063">
    <property type="term" value="P:stress granule assembly"/>
    <property type="evidence" value="ECO:0000318"/>
    <property type="project" value="GO_Central"/>
</dbReference>
<feature type="compositionally biased region" description="Basic and acidic residues" evidence="1">
    <location>
        <begin position="664"/>
        <end position="674"/>
    </location>
</feature>
<dbReference type="SMART" id="SM01272">
    <property type="entry name" value="LsmAD"/>
    <property type="match status" value="2"/>
</dbReference>
<name>A0A251SZI1_HELAN</name>
<sequence>MNPQQVAQSRSSANGFARRRGEKETGTRVENKFHSGKSNISRTTTAETENKGGIESLSRHRLVYTTTCLIGHQVEVQVIDGSVFTGIFHATNAEKDFGIILKMARVTKAGSSHGQKNSLDAVQKPPSKMLIIPAKELVQIVAKSVLMTSDGLMNELEHDQLHDIMIDSNISHSRHVDLERELEPWVPDDDHPECPELDNTFDHHWHRGWDQFEANATLFGVKSTFNEELYTTKLDRGPQMRELEKEALRLAREIEGEDTQDLHLAEERGIHFHDKFDLDEETKYSSVTRVVDDSGYDENEDVLDSRNDETFGDVSDSILSTSNDFHPSDALDGQSIVENNQTNQQRVGSNHTKDDTEKHMLYEQSQASKSEATATAHAPSHVSSNVQEKANSSEVSSTSESGNAAPASSGPGLSPSSSVGSLTSEKSTLNPHAKIVAKSVLMTRDELMNELEHDQLHDIMIDSNISHSRHVDLERELEPWVPDDDHPECPELDNTFDHHWHRGWDQFEANATLFGVKSTFNEELYTTKLDRGPQMRELEKEALRLAREIEGEDTQDLHLAEERGIHFHDKFDLDEETKYSSVTRVVDDSGYDENEDVLDSRNDETFGDVSDSILSTSNDFHPSDALDGQSIVENNQTNQQRVGSNHTKDDTEKHMLYEQSQASKSEDPNKESTDKGLSATATAHAPSHVSSNVQEKANSSEVSSTSESGNAAPASSGPGLSPSSSVGSLTSEKSTLNPHAKEFRFNPNAKSFVPLSAPLRAASPVSDASFYYPTNVGPVPHMHGMPVGMGPAFPPHQPVIFGPQGTPLQPPPTYYHSNGPQYGQQMLFGQPGQVVYMPTYPPEMPYKGRDF</sequence>
<feature type="compositionally biased region" description="Basic and acidic residues" evidence="1">
    <location>
        <begin position="19"/>
        <end position="33"/>
    </location>
</feature>
<feature type="region of interest" description="Disordered" evidence="1">
    <location>
        <begin position="295"/>
        <end position="333"/>
    </location>
</feature>
<dbReference type="GO" id="GO:0003729">
    <property type="term" value="F:mRNA binding"/>
    <property type="evidence" value="ECO:0000318"/>
    <property type="project" value="GO_Central"/>
</dbReference>
<feature type="compositionally biased region" description="Polar residues" evidence="1">
    <location>
        <begin position="634"/>
        <end position="645"/>
    </location>
</feature>
<dbReference type="PANTHER" id="PTHR12854">
    <property type="entry name" value="ATAXIN 2-RELATED"/>
    <property type="match status" value="1"/>
</dbReference>
<dbReference type="FunCoup" id="A0A251SZI1">
    <property type="interactions" value="3725"/>
</dbReference>
<evidence type="ECO:0000313" key="3">
    <source>
        <dbReference type="EMBL" id="OTG04275.1"/>
    </source>
</evidence>
<feature type="region of interest" description="Disordered" evidence="1">
    <location>
        <begin position="634"/>
        <end position="653"/>
    </location>
</feature>
<dbReference type="InterPro" id="IPR025852">
    <property type="entry name" value="SM_dom_ATX"/>
</dbReference>
<dbReference type="InterPro" id="IPR045117">
    <property type="entry name" value="ATXN2-like"/>
</dbReference>
<feature type="compositionally biased region" description="Polar residues" evidence="1">
    <location>
        <begin position="688"/>
        <end position="697"/>
    </location>
</feature>
<dbReference type="Proteomes" id="UP000215914">
    <property type="component" value="Chromosome 12"/>
</dbReference>